<sequence>MSELTELKQTLKDLLEDLEIMKNADDQLIKLSGSTTSKSLNYLWEDIRYTITQIKEINYKIQIMEEELK</sequence>
<name>A0A7C0R054_LISMN</name>
<protein>
    <submittedName>
        <fullName evidence="1">Uncharacterized protein</fullName>
    </submittedName>
</protein>
<organism evidence="1">
    <name type="scientific">Listeria monocytogenes</name>
    <dbReference type="NCBI Taxonomy" id="1639"/>
    <lineage>
        <taxon>Bacteria</taxon>
        <taxon>Bacillati</taxon>
        <taxon>Bacillota</taxon>
        <taxon>Bacilli</taxon>
        <taxon>Bacillales</taxon>
        <taxon>Listeriaceae</taxon>
        <taxon>Listeria</taxon>
    </lineage>
</organism>
<dbReference type="Proteomes" id="UP000840039">
    <property type="component" value="Unassembled WGS sequence"/>
</dbReference>
<reference evidence="1" key="2">
    <citation type="submission" date="2019-10" db="EMBL/GenBank/DDBJ databases">
        <authorList>
            <consortium name="NCBI Pathogen Detection Project"/>
        </authorList>
    </citation>
    <scope>NUCLEOTIDE SEQUENCE</scope>
    <source>
        <strain evidence="1">09CEB371LM</strain>
    </source>
</reference>
<proteinExistence type="predicted"/>
<gene>
    <name evidence="1" type="ORF">GHH22_04855</name>
</gene>
<evidence type="ECO:0000313" key="1">
    <source>
        <dbReference type="EMBL" id="HAA8052482.1"/>
    </source>
</evidence>
<reference evidence="1" key="1">
    <citation type="journal article" date="2018" name="Genome Biol.">
        <title>SKESA: strategic k-mer extension for scrupulous assemblies.</title>
        <authorList>
            <person name="Souvorov A."/>
            <person name="Agarwala R."/>
            <person name="Lipman D.J."/>
        </authorList>
    </citation>
    <scope>NUCLEOTIDE SEQUENCE [LARGE SCALE GENOMIC DNA]</scope>
    <source>
        <strain evidence="1">09CEB371LM</strain>
    </source>
</reference>
<comment type="caution">
    <text evidence="1">The sequence shown here is derived from an EMBL/GenBank/DDBJ whole genome shotgun (WGS) entry which is preliminary data.</text>
</comment>
<dbReference type="AlphaFoldDB" id="A0A7C0R054"/>
<dbReference type="RefSeq" id="WP_003734867.1">
    <property type="nucleotide sequence ID" value="NZ_CP196576.1"/>
</dbReference>
<accession>A0A7C0R054</accession>
<dbReference type="EMBL" id="DAAEEB010000002">
    <property type="protein sequence ID" value="HAA8052482.1"/>
    <property type="molecule type" value="Genomic_DNA"/>
</dbReference>